<protein>
    <recommendedName>
        <fullName evidence="20">Androgen-dependent TFPI-regulating protein</fullName>
    </recommendedName>
</protein>
<feature type="transmembrane region" description="Helical" evidence="17">
    <location>
        <begin position="111"/>
        <end position="131"/>
    </location>
</feature>
<evidence type="ECO:0000256" key="1">
    <source>
        <dbReference type="ARBA" id="ARBA00000923"/>
    </source>
</evidence>
<keyword evidence="6 17" id="KW-0472">Membrane</keyword>
<evidence type="ECO:0000256" key="16">
    <source>
        <dbReference type="ARBA" id="ARBA00049428"/>
    </source>
</evidence>
<comment type="catalytic activity">
    <reaction evidence="7">
        <text>12-hexadecanoyloxy-octadecanoate + H2O = 12-hydroxyoctadecanoate + hexadecanoate + H(+)</text>
        <dbReference type="Rhea" id="RHEA:52056"/>
        <dbReference type="ChEBI" id="CHEBI:7896"/>
        <dbReference type="ChEBI" id="CHEBI:15377"/>
        <dbReference type="ChEBI" id="CHEBI:15378"/>
        <dbReference type="ChEBI" id="CHEBI:83677"/>
        <dbReference type="ChEBI" id="CHEBI:84201"/>
    </reaction>
    <physiologicalReaction direction="left-to-right" evidence="7">
        <dbReference type="Rhea" id="RHEA:52057"/>
    </physiologicalReaction>
</comment>
<evidence type="ECO:0000256" key="9">
    <source>
        <dbReference type="ARBA" id="ARBA00047863"/>
    </source>
</evidence>
<dbReference type="Proteomes" id="UP000316079">
    <property type="component" value="Unassembled WGS sequence"/>
</dbReference>
<evidence type="ECO:0000256" key="3">
    <source>
        <dbReference type="ARBA" id="ARBA00009300"/>
    </source>
</evidence>
<feature type="transmembrane region" description="Helical" evidence="17">
    <location>
        <begin position="213"/>
        <end position="235"/>
    </location>
</feature>
<keyword evidence="5 17" id="KW-1133">Transmembrane helix</keyword>
<comment type="catalytic activity">
    <reaction evidence="1">
        <text>9-(9Z-hexadecenoyloxy)-octadecanoate + H2O = (9Z)-hexadecenoate + 9-hydroxy-octadecanoate + H(+)</text>
        <dbReference type="Rhea" id="RHEA:52068"/>
        <dbReference type="ChEBI" id="CHEBI:15377"/>
        <dbReference type="ChEBI" id="CHEBI:15378"/>
        <dbReference type="ChEBI" id="CHEBI:32372"/>
        <dbReference type="ChEBI" id="CHEBI:136286"/>
        <dbReference type="ChEBI" id="CHEBI:136309"/>
    </reaction>
    <physiologicalReaction direction="left-to-right" evidence="1">
        <dbReference type="Rhea" id="RHEA:52069"/>
    </physiologicalReaction>
</comment>
<feature type="transmembrane region" description="Helical" evidence="17">
    <location>
        <begin position="151"/>
        <end position="170"/>
    </location>
</feature>
<dbReference type="AlphaFoldDB" id="A0A553MRT8"/>
<comment type="catalytic activity">
    <reaction evidence="15">
        <text>13-(9Z-hexadecenoyloxy)-octadecanoate + H2O = 13-hydroxy-octadecanoate + (9Z)-hexadecenoate + H(+)</text>
        <dbReference type="Rhea" id="RHEA:52076"/>
        <dbReference type="ChEBI" id="CHEBI:15377"/>
        <dbReference type="ChEBI" id="CHEBI:15378"/>
        <dbReference type="ChEBI" id="CHEBI:32372"/>
        <dbReference type="ChEBI" id="CHEBI:136304"/>
        <dbReference type="ChEBI" id="CHEBI:136315"/>
    </reaction>
    <physiologicalReaction direction="left-to-right" evidence="15">
        <dbReference type="Rhea" id="RHEA:52077"/>
    </physiologicalReaction>
</comment>
<feature type="transmembrane region" description="Helical" evidence="17">
    <location>
        <begin position="34"/>
        <end position="52"/>
    </location>
</feature>
<evidence type="ECO:0000256" key="14">
    <source>
        <dbReference type="ARBA" id="ARBA00049296"/>
    </source>
</evidence>
<keyword evidence="4 17" id="KW-0812">Transmembrane</keyword>
<evidence type="ECO:0000313" key="19">
    <source>
        <dbReference type="Proteomes" id="UP000316079"/>
    </source>
</evidence>
<comment type="catalytic activity">
    <reaction evidence="14">
        <text>13-(9Z-octadecenoyloxy)-octadecanoate + H2O = 13-hydroxy-octadecanoate + (9Z)-octadecenoate + H(+)</text>
        <dbReference type="Rhea" id="RHEA:52064"/>
        <dbReference type="ChEBI" id="CHEBI:15377"/>
        <dbReference type="ChEBI" id="CHEBI:15378"/>
        <dbReference type="ChEBI" id="CHEBI:30823"/>
        <dbReference type="ChEBI" id="CHEBI:136303"/>
        <dbReference type="ChEBI" id="CHEBI:136304"/>
    </reaction>
    <physiologicalReaction direction="left-to-right" evidence="14">
        <dbReference type="Rhea" id="RHEA:52065"/>
    </physiologicalReaction>
</comment>
<evidence type="ECO:0000256" key="10">
    <source>
        <dbReference type="ARBA" id="ARBA00048680"/>
    </source>
</evidence>
<proteinExistence type="inferred from homology"/>
<evidence type="ECO:0000256" key="6">
    <source>
        <dbReference type="ARBA" id="ARBA00023136"/>
    </source>
</evidence>
<evidence type="ECO:0008006" key="20">
    <source>
        <dbReference type="Google" id="ProtNLM"/>
    </source>
</evidence>
<dbReference type="STRING" id="623744.A0A553MRT8"/>
<organism evidence="18 19">
    <name type="scientific">Danionella cerebrum</name>
    <dbReference type="NCBI Taxonomy" id="2873325"/>
    <lineage>
        <taxon>Eukaryota</taxon>
        <taxon>Metazoa</taxon>
        <taxon>Chordata</taxon>
        <taxon>Craniata</taxon>
        <taxon>Vertebrata</taxon>
        <taxon>Euteleostomi</taxon>
        <taxon>Actinopterygii</taxon>
        <taxon>Neopterygii</taxon>
        <taxon>Teleostei</taxon>
        <taxon>Ostariophysi</taxon>
        <taxon>Cypriniformes</taxon>
        <taxon>Danionidae</taxon>
        <taxon>Danioninae</taxon>
        <taxon>Danionella</taxon>
    </lineage>
</organism>
<dbReference type="GO" id="GO:0016020">
    <property type="term" value="C:membrane"/>
    <property type="evidence" value="ECO:0007669"/>
    <property type="project" value="InterPro"/>
</dbReference>
<dbReference type="EMBL" id="SRMA01027305">
    <property type="protein sequence ID" value="TRY55875.1"/>
    <property type="molecule type" value="Genomic_DNA"/>
</dbReference>
<feature type="non-terminal residue" evidence="18">
    <location>
        <position position="1"/>
    </location>
</feature>
<name>A0A553MRT8_9TELE</name>
<comment type="catalytic activity">
    <reaction evidence="13">
        <text>9-octadecanoyloxy-octadecanoate + H2O = 9-hydroxy-octadecanoate + octadecanoate + H(+)</text>
        <dbReference type="Rhea" id="RHEA:52096"/>
        <dbReference type="ChEBI" id="CHEBI:15377"/>
        <dbReference type="ChEBI" id="CHEBI:15378"/>
        <dbReference type="ChEBI" id="CHEBI:25629"/>
        <dbReference type="ChEBI" id="CHEBI:136286"/>
        <dbReference type="ChEBI" id="CHEBI:136373"/>
    </reaction>
    <physiologicalReaction direction="left-to-right" evidence="13">
        <dbReference type="Rhea" id="RHEA:52097"/>
    </physiologicalReaction>
</comment>
<evidence type="ECO:0000256" key="13">
    <source>
        <dbReference type="ARBA" id="ARBA00049221"/>
    </source>
</evidence>
<dbReference type="OrthoDB" id="1898221at2759"/>
<evidence type="ECO:0000256" key="11">
    <source>
        <dbReference type="ARBA" id="ARBA00048701"/>
    </source>
</evidence>
<feature type="transmembrane region" description="Helical" evidence="17">
    <location>
        <begin position="182"/>
        <end position="207"/>
    </location>
</feature>
<evidence type="ECO:0000256" key="2">
    <source>
        <dbReference type="ARBA" id="ARBA00004127"/>
    </source>
</evidence>
<comment type="catalytic activity">
    <reaction evidence="8">
        <text>13-octadecanoyloxy-octadecanoate + H2O = 13-hydroxy-octadecanoate + octadecanoate + H(+)</text>
        <dbReference type="Rhea" id="RHEA:52084"/>
        <dbReference type="ChEBI" id="CHEBI:15377"/>
        <dbReference type="ChEBI" id="CHEBI:15378"/>
        <dbReference type="ChEBI" id="CHEBI:25629"/>
        <dbReference type="ChEBI" id="CHEBI:136304"/>
        <dbReference type="ChEBI" id="CHEBI:136335"/>
    </reaction>
    <physiologicalReaction direction="left-to-right" evidence="8">
        <dbReference type="Rhea" id="RHEA:52085"/>
    </physiologicalReaction>
</comment>
<evidence type="ECO:0000256" key="15">
    <source>
        <dbReference type="ARBA" id="ARBA00049322"/>
    </source>
</evidence>
<comment type="catalytic activity">
    <reaction evidence="12">
        <text>9-(9Z-octadecenoyloxy)-octadecanoate + H2O = 9-hydroxy-octadecanoate + (9Z)-octadecenoate + H(+)</text>
        <dbReference type="Rhea" id="RHEA:52048"/>
        <dbReference type="ChEBI" id="CHEBI:15377"/>
        <dbReference type="ChEBI" id="CHEBI:15378"/>
        <dbReference type="ChEBI" id="CHEBI:30823"/>
        <dbReference type="ChEBI" id="CHEBI:136282"/>
        <dbReference type="ChEBI" id="CHEBI:136286"/>
    </reaction>
    <physiologicalReaction direction="left-to-right" evidence="12">
        <dbReference type="Rhea" id="RHEA:52049"/>
    </physiologicalReaction>
</comment>
<comment type="catalytic activity">
    <reaction evidence="11">
        <text>12-(9Z-octadecenoyloxy)-octadecanoate + H2O = 12-hydroxyoctadecanoate + (9Z)-octadecenoate + H(+)</text>
        <dbReference type="Rhea" id="RHEA:52060"/>
        <dbReference type="ChEBI" id="CHEBI:15377"/>
        <dbReference type="ChEBI" id="CHEBI:15378"/>
        <dbReference type="ChEBI" id="CHEBI:30823"/>
        <dbReference type="ChEBI" id="CHEBI:84201"/>
        <dbReference type="ChEBI" id="CHEBI:136302"/>
    </reaction>
    <physiologicalReaction direction="left-to-right" evidence="11">
        <dbReference type="Rhea" id="RHEA:52061"/>
    </physiologicalReaction>
</comment>
<keyword evidence="19" id="KW-1185">Reference proteome</keyword>
<reference evidence="18 19" key="1">
    <citation type="journal article" date="2019" name="Sci. Data">
        <title>Hybrid genome assembly and annotation of Danionella translucida.</title>
        <authorList>
            <person name="Kadobianskyi M."/>
            <person name="Schulze L."/>
            <person name="Schuelke M."/>
            <person name="Judkewitz B."/>
        </authorList>
    </citation>
    <scope>NUCLEOTIDE SEQUENCE [LARGE SCALE GENOMIC DNA]</scope>
    <source>
        <strain evidence="18 19">Bolton</strain>
    </source>
</reference>
<comment type="similarity">
    <text evidence="3">Belongs to the AIG1 family.</text>
</comment>
<comment type="catalytic activity">
    <reaction evidence="9">
        <text>9-hexadecanoyloxy-octadecanoate + H2O = 9-hydroxy-octadecanoate + hexadecanoate + H(+)</text>
        <dbReference type="Rhea" id="RHEA:52052"/>
        <dbReference type="ChEBI" id="CHEBI:7896"/>
        <dbReference type="ChEBI" id="CHEBI:15377"/>
        <dbReference type="ChEBI" id="CHEBI:15378"/>
        <dbReference type="ChEBI" id="CHEBI:83670"/>
        <dbReference type="ChEBI" id="CHEBI:136286"/>
    </reaction>
    <physiologicalReaction direction="left-to-right" evidence="9">
        <dbReference type="Rhea" id="RHEA:52053"/>
    </physiologicalReaction>
</comment>
<evidence type="ECO:0000256" key="4">
    <source>
        <dbReference type="ARBA" id="ARBA00022692"/>
    </source>
</evidence>
<sequence length="255" mass="28899">PLACPQDPCSYYNSGELCEESCVIPTEMMAILKTFYHIVAFSWYAFVIQSIYAKADSDLPPGIFVYGGPWKYLTFLNLVLQMVYFGLASVNDLQPAGKGSKLSLFSLCKDLLFSVFVFPVGMFVVLLFWLIFAYDRQLVYPDSMDGFFPPWMNHAMHTLVLPMLFGEILVEPHVYPKTKNGLAALGFVGLAYLGWVVWVYVTVGIWVYPLLELFSHTGLAIFFLHNMLVVTLLFLTGRVLNQKVWGKYHPKCIGV</sequence>
<dbReference type="InterPro" id="IPR006838">
    <property type="entry name" value="ADTRP_AIG1"/>
</dbReference>
<accession>A0A553MRT8</accession>
<evidence type="ECO:0000256" key="5">
    <source>
        <dbReference type="ARBA" id="ARBA00022989"/>
    </source>
</evidence>
<comment type="caution">
    <text evidence="18">The sequence shown here is derived from an EMBL/GenBank/DDBJ whole genome shotgun (WGS) entry which is preliminary data.</text>
</comment>
<evidence type="ECO:0000256" key="7">
    <source>
        <dbReference type="ARBA" id="ARBA00047368"/>
    </source>
</evidence>
<evidence type="ECO:0000256" key="17">
    <source>
        <dbReference type="SAM" id="Phobius"/>
    </source>
</evidence>
<dbReference type="GO" id="GO:0012505">
    <property type="term" value="C:endomembrane system"/>
    <property type="evidence" value="ECO:0007669"/>
    <property type="project" value="UniProtKB-SubCell"/>
</dbReference>
<feature type="transmembrane region" description="Helical" evidence="17">
    <location>
        <begin position="72"/>
        <end position="90"/>
    </location>
</feature>
<evidence type="ECO:0000313" key="18">
    <source>
        <dbReference type="EMBL" id="TRY55875.1"/>
    </source>
</evidence>
<comment type="catalytic activity">
    <reaction evidence="10">
        <text>12-octadecanoyloxy-octadecanoate + H2O = 12-hydroxyoctadecanoate + octadecanoate + H(+)</text>
        <dbReference type="Rhea" id="RHEA:52080"/>
        <dbReference type="ChEBI" id="CHEBI:15377"/>
        <dbReference type="ChEBI" id="CHEBI:15378"/>
        <dbReference type="ChEBI" id="CHEBI:25629"/>
        <dbReference type="ChEBI" id="CHEBI:84201"/>
        <dbReference type="ChEBI" id="CHEBI:136330"/>
    </reaction>
    <physiologicalReaction direction="left-to-right" evidence="10">
        <dbReference type="Rhea" id="RHEA:52081"/>
    </physiologicalReaction>
</comment>
<evidence type="ECO:0000256" key="8">
    <source>
        <dbReference type="ARBA" id="ARBA00047427"/>
    </source>
</evidence>
<comment type="subcellular location">
    <subcellularLocation>
        <location evidence="2">Endomembrane system</location>
        <topology evidence="2">Multi-pass membrane protein</topology>
    </subcellularLocation>
</comment>
<gene>
    <name evidence="18" type="ORF">DNTS_029126</name>
</gene>
<evidence type="ECO:0000256" key="12">
    <source>
        <dbReference type="ARBA" id="ARBA00048800"/>
    </source>
</evidence>
<dbReference type="Pfam" id="PF04750">
    <property type="entry name" value="Far-17a_AIG1"/>
    <property type="match status" value="1"/>
</dbReference>
<dbReference type="PANTHER" id="PTHR10989">
    <property type="entry name" value="ANDROGEN-INDUCED PROTEIN 1-RELATED"/>
    <property type="match status" value="1"/>
</dbReference>
<comment type="catalytic activity">
    <reaction evidence="16">
        <text>12-(9Z-hexadecenoyloxy)-octadecanoate + H2O = 12-hydroxyoctadecanoate + (9Z)-hexadecenoate + H(+)</text>
        <dbReference type="Rhea" id="RHEA:52072"/>
        <dbReference type="ChEBI" id="CHEBI:15377"/>
        <dbReference type="ChEBI" id="CHEBI:15378"/>
        <dbReference type="ChEBI" id="CHEBI:32372"/>
        <dbReference type="ChEBI" id="CHEBI:84201"/>
        <dbReference type="ChEBI" id="CHEBI:136312"/>
    </reaction>
    <physiologicalReaction direction="left-to-right" evidence="16">
        <dbReference type="Rhea" id="RHEA:52073"/>
    </physiologicalReaction>
</comment>
<dbReference type="PANTHER" id="PTHR10989:SF19">
    <property type="entry name" value="ANDROGEN-DEPENDENT TFPI-REGULATING PROTEIN-LIKE"/>
    <property type="match status" value="1"/>
</dbReference>